<dbReference type="SMART" id="SM00487">
    <property type="entry name" value="DEXDc"/>
    <property type="match status" value="1"/>
</dbReference>
<feature type="compositionally biased region" description="Basic and acidic residues" evidence="10">
    <location>
        <begin position="1121"/>
        <end position="1135"/>
    </location>
</feature>
<dbReference type="GO" id="GO:0140658">
    <property type="term" value="F:ATP-dependent chromatin remodeler activity"/>
    <property type="evidence" value="ECO:0007669"/>
    <property type="project" value="TreeGrafter"/>
</dbReference>
<accession>A0A1Y2AXD9</accession>
<evidence type="ECO:0000256" key="8">
    <source>
        <dbReference type="ARBA" id="ARBA00023242"/>
    </source>
</evidence>
<evidence type="ECO:0000259" key="13">
    <source>
        <dbReference type="PROSITE" id="PS51194"/>
    </source>
</evidence>
<evidence type="ECO:0008006" key="16">
    <source>
        <dbReference type="Google" id="ProtNLM"/>
    </source>
</evidence>
<organism evidence="14 15">
    <name type="scientific">Neocallimastix californiae</name>
    <dbReference type="NCBI Taxonomy" id="1754190"/>
    <lineage>
        <taxon>Eukaryota</taxon>
        <taxon>Fungi</taxon>
        <taxon>Fungi incertae sedis</taxon>
        <taxon>Chytridiomycota</taxon>
        <taxon>Chytridiomycota incertae sedis</taxon>
        <taxon>Neocallimastigomycetes</taxon>
        <taxon>Neocallimastigales</taxon>
        <taxon>Neocallimastigaceae</taxon>
        <taxon>Neocallimastix</taxon>
    </lineage>
</organism>
<dbReference type="InterPro" id="IPR019787">
    <property type="entry name" value="Znf_PHD-finger"/>
</dbReference>
<dbReference type="SMART" id="SM00490">
    <property type="entry name" value="HELICc"/>
    <property type="match status" value="1"/>
</dbReference>
<dbReference type="GO" id="GO:0016887">
    <property type="term" value="F:ATP hydrolysis activity"/>
    <property type="evidence" value="ECO:0007669"/>
    <property type="project" value="TreeGrafter"/>
</dbReference>
<dbReference type="Pfam" id="PF00271">
    <property type="entry name" value="Helicase_C"/>
    <property type="match status" value="1"/>
</dbReference>
<dbReference type="InterPro" id="IPR001650">
    <property type="entry name" value="Helicase_C-like"/>
</dbReference>
<comment type="caution">
    <text evidence="14">The sequence shown here is derived from an EMBL/GenBank/DDBJ whole genome shotgun (WGS) entry which is preliminary data.</text>
</comment>
<dbReference type="InterPro" id="IPR027417">
    <property type="entry name" value="P-loop_NTPase"/>
</dbReference>
<evidence type="ECO:0000256" key="3">
    <source>
        <dbReference type="ARBA" id="ARBA00022741"/>
    </source>
</evidence>
<evidence type="ECO:0000256" key="7">
    <source>
        <dbReference type="ARBA" id="ARBA00022840"/>
    </source>
</evidence>
<dbReference type="GO" id="GO:0008270">
    <property type="term" value="F:zinc ion binding"/>
    <property type="evidence" value="ECO:0007669"/>
    <property type="project" value="UniProtKB-KW"/>
</dbReference>
<keyword evidence="8" id="KW-0539">Nucleus</keyword>
<sequence length="1555" mass="181926">MNSESILQNDIMDIELELPQPPNISSIITSTTTTTTTNNNNNTNNKNSYAKQYSNINNTITTINNNNILKDSTSNTNKIKTKNDSMKLTKNNIKTEFNDLNVNWTDTNRKLNKLKRKINEVDNELFKRHNYMLMRSIKKLKLIKGIEKKINFKLEYPKINPEITIICKNKKKDDLTYKIKNKNGKYLLRKPNQLYHCKKALEKYGEGLKTKSEKQQNNFVDFVTSYLDNAYYKRCIYCENEAESKTDDPIYDDYGPFYSCKKCNSSYHIECIPGYKRNKKKYEENATICKLCQEAEPTCKVNCIHKNKSKEYLEKIGKLKFFRCSRCDISAHFDCMVQEIKKKTDFSTNAIVKYIKAEFICDRCICWNSGIQKILTYRNIGETEETKKREFLVKFKNTSYLHVDWVPEEWLKTINDQKYTLFMKKVKKDNSISSFYGRPPVWPKSEKDSINPEYCKVEMILDIEFFERSERNNFFNDEGKITNIIDFEKKLKRILIKWEGLPFSDITWEDYPDPEQNDIVDYRQALEYFLKIRAVAFMEPTTYDDIIRNDTYFVKKFKALTEQHPSIVGGKLKDYQIDGVNWLLYKWTKRESCILADEMGLGKTIQIISFLSILKEKYNNYPFLIIAPLSTLDNWYREFKKWAPDLIVVKYEGKKESRDIISQYLLYSNSVKLSGYSRKMINCHILITTPAIFRADHTLFKSIRPKWEVVVVDEGHCLKTENGRLGTTINELNIDFKVVLTGTPLQNNILELFNILSFLNPVQFHDAKNMQKEFETETINEEKLKKIRELLRPYMLRRSKSLVLKLPPKTETIVPVSMTSLQKRVYKGILEKNFNMLTSDMMKKTSFTSSSNVLMELKKCLNHPYLNKGIEPEFKDINEEHTHLIDACAKFQLLKIMLKKLKEQNHRVLIFSTMKILLDLLERFLDFEHYKYTRLDGETFNRERQQRIDAFNAPDSDIFIFLLSTRAGGQGINLASADTIIMYDHDWNPQADIQALSRAHRIGQNKLVAAYKLVTKDSAEERIIQVGNRKLALDHLIVNSLSKNRHPIKKDDMLSILRHGAKSLFEENEQESEQTLKWDEKSVEELLNRTRIPPIENSENKEEISDEFSFAKVWTIDKNNDQEEGHLENVERTAEETSDQGNQDEFWDNLLKKREEYHIQQLSEEYGVGKRKRTKAKYFYDELNKGSYMDTEESEKEGGKDRTKEKHKSNNNNEDSEDSYETCYYSSDDYYSYLNENNNSSNSIENIQKFKNNNGSSNANLNTININNSNLIPESTMKSLLANSYVPDHILSKGEIMYINRSPCWLCLQDYHPVYLCPSVKDRSLIYSRYKEIIQQPVRSYIQAIQLQILEFYLNVGANNSRVFIKTEPMKPSFCIYCKAMPYHSRDSCPFIRSNPMQALELSERIHHLPYFRDEPKLCIDRTFLQYFNKNKPTIETTNNINTNTNNNANTNTSNTNINSNIVNDDKTMINDDNNNNTIINSNENNNISNINNTNTNDNSNSNKTTTTTMDIDIDFSKKINDAITLASSIDALEKKSLNPWERYINAIQSKKVSS</sequence>
<keyword evidence="7" id="KW-0067">ATP-binding</keyword>
<dbReference type="SMART" id="SM00249">
    <property type="entry name" value="PHD"/>
    <property type="match status" value="2"/>
</dbReference>
<reference evidence="14 15" key="1">
    <citation type="submission" date="2016-08" db="EMBL/GenBank/DDBJ databases">
        <title>A Parts List for Fungal Cellulosomes Revealed by Comparative Genomics.</title>
        <authorList>
            <consortium name="DOE Joint Genome Institute"/>
            <person name="Haitjema C.H."/>
            <person name="Gilmore S.P."/>
            <person name="Henske J.K."/>
            <person name="Solomon K.V."/>
            <person name="De Groot R."/>
            <person name="Kuo A."/>
            <person name="Mondo S.J."/>
            <person name="Salamov A.A."/>
            <person name="Labutti K."/>
            <person name="Zhao Z."/>
            <person name="Chiniquy J."/>
            <person name="Barry K."/>
            <person name="Brewer H.M."/>
            <person name="Purvine S.O."/>
            <person name="Wright A.T."/>
            <person name="Boxma B."/>
            <person name="Van Alen T."/>
            <person name="Hackstein J.H."/>
            <person name="Baker S.E."/>
            <person name="Grigoriev I.V."/>
            <person name="O'Malley M.A."/>
        </authorList>
    </citation>
    <scope>NUCLEOTIDE SEQUENCE [LARGE SCALE GENOMIC DNA]</scope>
    <source>
        <strain evidence="14 15">G1</strain>
    </source>
</reference>
<dbReference type="Gene3D" id="3.40.50.300">
    <property type="entry name" value="P-loop containing nucleotide triphosphate hydrolases"/>
    <property type="match status" value="1"/>
</dbReference>
<dbReference type="InterPro" id="IPR000330">
    <property type="entry name" value="SNF2_N"/>
</dbReference>
<dbReference type="SUPFAM" id="SSF52540">
    <property type="entry name" value="P-loop containing nucleoside triphosphate hydrolases"/>
    <property type="match status" value="2"/>
</dbReference>
<dbReference type="InterPro" id="IPR014001">
    <property type="entry name" value="Helicase_ATP-bd"/>
</dbReference>
<dbReference type="CDD" id="cd18793">
    <property type="entry name" value="SF2_C_SNF"/>
    <property type="match status" value="1"/>
</dbReference>
<evidence type="ECO:0000259" key="12">
    <source>
        <dbReference type="PROSITE" id="PS51192"/>
    </source>
</evidence>
<dbReference type="GO" id="GO:0003677">
    <property type="term" value="F:DNA binding"/>
    <property type="evidence" value="ECO:0007669"/>
    <property type="project" value="TreeGrafter"/>
</dbReference>
<feature type="domain" description="Helicase ATP-binding" evidence="12">
    <location>
        <begin position="584"/>
        <end position="762"/>
    </location>
</feature>
<keyword evidence="15" id="KW-1185">Reference proteome</keyword>
<evidence type="ECO:0000259" key="11">
    <source>
        <dbReference type="PROSITE" id="PS50016"/>
    </source>
</evidence>
<dbReference type="InterPro" id="IPR001965">
    <property type="entry name" value="Znf_PHD"/>
</dbReference>
<evidence type="ECO:0000256" key="4">
    <source>
        <dbReference type="ARBA" id="ARBA00022771"/>
    </source>
</evidence>
<evidence type="ECO:0000256" key="6">
    <source>
        <dbReference type="ARBA" id="ARBA00022833"/>
    </source>
</evidence>
<dbReference type="GO" id="GO:0042393">
    <property type="term" value="F:histone binding"/>
    <property type="evidence" value="ECO:0007669"/>
    <property type="project" value="TreeGrafter"/>
</dbReference>
<dbReference type="SUPFAM" id="SSF54160">
    <property type="entry name" value="Chromo domain-like"/>
    <property type="match status" value="2"/>
</dbReference>
<keyword evidence="2" id="KW-0479">Metal-binding</keyword>
<dbReference type="OrthoDB" id="5857104at2759"/>
<proteinExistence type="predicted"/>
<dbReference type="Gene3D" id="2.40.50.40">
    <property type="match status" value="2"/>
</dbReference>
<keyword evidence="6" id="KW-0862">Zinc</keyword>
<evidence type="ECO:0000256" key="2">
    <source>
        <dbReference type="ARBA" id="ARBA00022723"/>
    </source>
</evidence>
<dbReference type="PROSITE" id="PS50016">
    <property type="entry name" value="ZF_PHD_2"/>
    <property type="match status" value="1"/>
</dbReference>
<keyword evidence="3" id="KW-0547">Nucleotide-binding</keyword>
<evidence type="ECO:0000256" key="9">
    <source>
        <dbReference type="PROSITE-ProRule" id="PRU00146"/>
    </source>
</evidence>
<keyword evidence="5" id="KW-0378">Hydrolase</keyword>
<dbReference type="GO" id="GO:0005634">
    <property type="term" value="C:nucleus"/>
    <property type="evidence" value="ECO:0007669"/>
    <property type="project" value="UniProtKB-SubCell"/>
</dbReference>
<name>A0A1Y2AXD9_9FUNG</name>
<dbReference type="PROSITE" id="PS51194">
    <property type="entry name" value="HELICASE_CTER"/>
    <property type="match status" value="1"/>
</dbReference>
<dbReference type="InterPro" id="IPR038718">
    <property type="entry name" value="SNF2-like_sf"/>
</dbReference>
<feature type="domain" description="PHD-type" evidence="11">
    <location>
        <begin position="232"/>
        <end position="295"/>
    </location>
</feature>
<protein>
    <recommendedName>
        <fullName evidence="16">P-loop containing nucleoside triphosphate hydrolase protein</fullName>
    </recommendedName>
</protein>
<dbReference type="EMBL" id="MCOG01000201">
    <property type="protein sequence ID" value="ORY26565.1"/>
    <property type="molecule type" value="Genomic_DNA"/>
</dbReference>
<dbReference type="PANTHER" id="PTHR45623">
    <property type="entry name" value="CHROMODOMAIN-HELICASE-DNA-BINDING PROTEIN 3-RELATED-RELATED"/>
    <property type="match status" value="1"/>
</dbReference>
<evidence type="ECO:0000256" key="10">
    <source>
        <dbReference type="SAM" id="MobiDB-lite"/>
    </source>
</evidence>
<evidence type="ECO:0000313" key="15">
    <source>
        <dbReference type="Proteomes" id="UP000193920"/>
    </source>
</evidence>
<dbReference type="CDD" id="cd15489">
    <property type="entry name" value="PHD_SF"/>
    <property type="match status" value="1"/>
</dbReference>
<evidence type="ECO:0000256" key="1">
    <source>
        <dbReference type="ARBA" id="ARBA00004123"/>
    </source>
</evidence>
<feature type="domain" description="Helicase C-terminal" evidence="13">
    <location>
        <begin position="893"/>
        <end position="1042"/>
    </location>
</feature>
<dbReference type="InterPro" id="IPR056616">
    <property type="entry name" value="Chromo_MIT1"/>
</dbReference>
<dbReference type="InterPro" id="IPR016197">
    <property type="entry name" value="Chromo-like_dom_sf"/>
</dbReference>
<feature type="region of interest" description="Disordered" evidence="10">
    <location>
        <begin position="1440"/>
        <end position="1460"/>
    </location>
</feature>
<dbReference type="Proteomes" id="UP000193920">
    <property type="component" value="Unassembled WGS sequence"/>
</dbReference>
<evidence type="ECO:0000313" key="14">
    <source>
        <dbReference type="EMBL" id="ORY26565.1"/>
    </source>
</evidence>
<dbReference type="PANTHER" id="PTHR45623:SF17">
    <property type="entry name" value="CHROMODOMAIN-HELICASE-DNA-BINDING PROTEIN 3-RELATED"/>
    <property type="match status" value="1"/>
</dbReference>
<dbReference type="Pfam" id="PF23615">
    <property type="entry name" value="Chromo_MIT1"/>
    <property type="match status" value="1"/>
</dbReference>
<evidence type="ECO:0000256" key="5">
    <source>
        <dbReference type="ARBA" id="ARBA00022801"/>
    </source>
</evidence>
<dbReference type="STRING" id="1754190.A0A1Y2AXD9"/>
<dbReference type="PROSITE" id="PS51192">
    <property type="entry name" value="HELICASE_ATP_BIND_1"/>
    <property type="match status" value="1"/>
</dbReference>
<comment type="subcellular location">
    <subcellularLocation>
        <location evidence="1">Nucleus</location>
    </subcellularLocation>
</comment>
<feature type="region of interest" description="Disordered" evidence="10">
    <location>
        <begin position="1121"/>
        <end position="1144"/>
    </location>
</feature>
<dbReference type="InterPro" id="IPR049730">
    <property type="entry name" value="SNF2/RAD54-like_C"/>
</dbReference>
<keyword evidence="4 9" id="KW-0863">Zinc-finger</keyword>
<dbReference type="GO" id="GO:0000785">
    <property type="term" value="C:chromatin"/>
    <property type="evidence" value="ECO:0007669"/>
    <property type="project" value="TreeGrafter"/>
</dbReference>
<dbReference type="Pfam" id="PF00176">
    <property type="entry name" value="SNF2-rel_dom"/>
    <property type="match status" value="1"/>
</dbReference>
<feature type="region of interest" description="Disordered" evidence="10">
    <location>
        <begin position="1189"/>
        <end position="1220"/>
    </location>
</feature>
<dbReference type="GO" id="GO:0003682">
    <property type="term" value="F:chromatin binding"/>
    <property type="evidence" value="ECO:0007669"/>
    <property type="project" value="TreeGrafter"/>
</dbReference>
<dbReference type="GO" id="GO:0005524">
    <property type="term" value="F:ATP binding"/>
    <property type="evidence" value="ECO:0007669"/>
    <property type="project" value="UniProtKB-KW"/>
</dbReference>
<dbReference type="Gene3D" id="3.40.50.10810">
    <property type="entry name" value="Tandem AAA-ATPase domain"/>
    <property type="match status" value="1"/>
</dbReference>
<gene>
    <name evidence="14" type="ORF">LY90DRAFT_388656</name>
</gene>